<dbReference type="Gene3D" id="1.10.443.10">
    <property type="entry name" value="Intergrase catalytic core"/>
    <property type="match status" value="1"/>
</dbReference>
<evidence type="ECO:0000256" key="1">
    <source>
        <dbReference type="ARBA" id="ARBA00023172"/>
    </source>
</evidence>
<sequence length="604" mass="68772">MKHSFPTPPAPLYPVMHDGAKNMQDVLIWIQTTHPYAHATIIDYKAQIARIPEIFGVNSLRDVAADADLFDPRQKQNRYPAEHFRTYDAWLRWSGKIVGVLRRFHGEADASRERRELRDIWSHLIDIASLQVGVGTGRSPKMLIPVHVLADEARKAAVDPNALTEEWLAGLADHLPVARRASVRRALKTLHIMASLSPEIAAMLPMETLPMSAQARRAKQYELPEPLARLADSLIEKSVSGSYDPIEEVWNDRLAPETLAVRRAALRKYLGTAVAHDIIPRDCHDLTQALAEDVFYKVVRALSRETDPARKITARSLRQYVGVWMILGSVLGVPVDFMKDSMQNNATLKKGREEQKTMPRETRDFCVALLRDRRKEMIFRSMHLRFKEHAERILAGEEPVTGFTEEHIVQFGMLAAYSAIALWGIPLRIENMRSLRHLGPRPNLVLPQRARQKARLQIPKEAVKNRVDINAHLAEGPTRGLEVVEWYLEHIRPRVPWASRSEYLFPGYKGQRISDRSLRNWLQHHARDLGIPMSPHNYRHGLASLWLRSRPGDYSGAARLLCNSPATVRTYYAWIDHDAEMVNVQAEVARQAGFRLKGDGDIHG</sequence>
<dbReference type="OrthoDB" id="7363113at2"/>
<gene>
    <name evidence="3" type="ORF">SAMN05421774_101894</name>
</gene>
<dbReference type="GO" id="GO:0015074">
    <property type="term" value="P:DNA integration"/>
    <property type="evidence" value="ECO:0007669"/>
    <property type="project" value="InterPro"/>
</dbReference>
<evidence type="ECO:0000313" key="4">
    <source>
        <dbReference type="Proteomes" id="UP000186141"/>
    </source>
</evidence>
<dbReference type="GO" id="GO:0006310">
    <property type="term" value="P:DNA recombination"/>
    <property type="evidence" value="ECO:0007669"/>
    <property type="project" value="UniProtKB-KW"/>
</dbReference>
<proteinExistence type="predicted"/>
<evidence type="ECO:0000259" key="2">
    <source>
        <dbReference type="PROSITE" id="PS51898"/>
    </source>
</evidence>
<evidence type="ECO:0000313" key="3">
    <source>
        <dbReference type="EMBL" id="SIS68570.1"/>
    </source>
</evidence>
<name>A0A1N7L4G1_9RHOB</name>
<dbReference type="STRING" id="1086013.SAMN05421774_101894"/>
<dbReference type="InterPro" id="IPR002104">
    <property type="entry name" value="Integrase_catalytic"/>
</dbReference>
<keyword evidence="1" id="KW-0233">DNA recombination</keyword>
<dbReference type="AlphaFoldDB" id="A0A1N7L4G1"/>
<feature type="domain" description="Tyr recombinase" evidence="2">
    <location>
        <begin position="380"/>
        <end position="590"/>
    </location>
</feature>
<dbReference type="Proteomes" id="UP000186141">
    <property type="component" value="Unassembled WGS sequence"/>
</dbReference>
<organism evidence="3 4">
    <name type="scientific">Gemmobacter megaterium</name>
    <dbReference type="NCBI Taxonomy" id="1086013"/>
    <lineage>
        <taxon>Bacteria</taxon>
        <taxon>Pseudomonadati</taxon>
        <taxon>Pseudomonadota</taxon>
        <taxon>Alphaproteobacteria</taxon>
        <taxon>Rhodobacterales</taxon>
        <taxon>Paracoccaceae</taxon>
        <taxon>Gemmobacter</taxon>
    </lineage>
</organism>
<dbReference type="GO" id="GO:0003677">
    <property type="term" value="F:DNA binding"/>
    <property type="evidence" value="ECO:0007669"/>
    <property type="project" value="InterPro"/>
</dbReference>
<dbReference type="PROSITE" id="PS51898">
    <property type="entry name" value="TYR_RECOMBINASE"/>
    <property type="match status" value="1"/>
</dbReference>
<dbReference type="EMBL" id="FTOT01000001">
    <property type="protein sequence ID" value="SIS68570.1"/>
    <property type="molecule type" value="Genomic_DNA"/>
</dbReference>
<reference evidence="3 4" key="1">
    <citation type="submission" date="2017-01" db="EMBL/GenBank/DDBJ databases">
        <authorList>
            <person name="Mah S.A."/>
            <person name="Swanson W.J."/>
            <person name="Moy G.W."/>
            <person name="Vacquier V.D."/>
        </authorList>
    </citation>
    <scope>NUCLEOTIDE SEQUENCE [LARGE SCALE GENOMIC DNA]</scope>
    <source>
        <strain evidence="3 4">DSM 26375</strain>
    </source>
</reference>
<dbReference type="SUPFAM" id="SSF56349">
    <property type="entry name" value="DNA breaking-rejoining enzymes"/>
    <property type="match status" value="1"/>
</dbReference>
<accession>A0A1N7L4G1</accession>
<dbReference type="RefSeq" id="WP_083701117.1">
    <property type="nucleotide sequence ID" value="NZ_BMEH01000001.1"/>
</dbReference>
<keyword evidence="4" id="KW-1185">Reference proteome</keyword>
<dbReference type="InterPro" id="IPR011010">
    <property type="entry name" value="DNA_brk_join_enz"/>
</dbReference>
<dbReference type="InterPro" id="IPR013762">
    <property type="entry name" value="Integrase-like_cat_sf"/>
</dbReference>
<protein>
    <submittedName>
        <fullName evidence="3">Phage integrase family protein</fullName>
    </submittedName>
</protein>